<feature type="region of interest" description="Disordered" evidence="3">
    <location>
        <begin position="695"/>
        <end position="741"/>
    </location>
</feature>
<dbReference type="InterPro" id="IPR046455">
    <property type="entry name" value="Sec7/BIG1-like_C"/>
</dbReference>
<dbReference type="SUPFAM" id="SSF48371">
    <property type="entry name" value="ARM repeat"/>
    <property type="match status" value="1"/>
</dbReference>
<dbReference type="GeneID" id="88175300"/>
<dbReference type="GO" id="GO:0005794">
    <property type="term" value="C:Golgi apparatus"/>
    <property type="evidence" value="ECO:0007669"/>
    <property type="project" value="UniProtKB-ARBA"/>
</dbReference>
<feature type="compositionally biased region" description="Basic and acidic residues" evidence="3">
    <location>
        <begin position="76"/>
        <end position="86"/>
    </location>
</feature>
<dbReference type="Gene3D" id="1.10.220.20">
    <property type="match status" value="1"/>
</dbReference>
<dbReference type="InterPro" id="IPR035999">
    <property type="entry name" value="Sec7_dom_sf"/>
</dbReference>
<dbReference type="InterPro" id="IPR015403">
    <property type="entry name" value="Mon2/Sec7/BIG1-like_HDS"/>
</dbReference>
<dbReference type="SMART" id="SM00222">
    <property type="entry name" value="Sec7"/>
    <property type="match status" value="1"/>
</dbReference>
<feature type="compositionally biased region" description="Low complexity" evidence="3">
    <location>
        <begin position="697"/>
        <end position="713"/>
    </location>
</feature>
<dbReference type="PANTHER" id="PTHR10663">
    <property type="entry name" value="GUANYL-NUCLEOTIDE EXCHANGE FACTOR"/>
    <property type="match status" value="1"/>
</dbReference>
<evidence type="ECO:0000256" key="3">
    <source>
        <dbReference type="SAM" id="MobiDB-lite"/>
    </source>
</evidence>
<dbReference type="PANTHER" id="PTHR10663:SF375">
    <property type="entry name" value="LD29171P"/>
    <property type="match status" value="1"/>
</dbReference>
<dbReference type="InterPro" id="IPR000904">
    <property type="entry name" value="Sec7_dom"/>
</dbReference>
<feature type="compositionally biased region" description="Acidic residues" evidence="3">
    <location>
        <begin position="109"/>
        <end position="125"/>
    </location>
</feature>
<sequence>MAEDPPTVRTSTSVEDPAVPISGNGTKTINTADLADSEPQDIPDNSGTKEDSEIEVPEAVHEKSSESAAEVEDQVLESKVDSKETNEDVDTDIAANDKQAENSKPVQEVEIEDEPPKEDTLEEVGENVAVTDVPTEETKATQEPEVPEETEVPEESQPEVVPPVPGKDAVQQPVETSEPVAVVDPVEATTHYNAKLENVQIFLKAFQNIAETKEVKKNEALLAAAKKSIDSLAAPSAQTVHVIYDSLKVLCEHGSQDLKSKAVDVFAKLFDYTVFEDELDRAMLTDAAIDVISSCFEGEGTDEKLEVQVVKALVQSILNMPTHGASLLKAVRQIFNVTILSLSQDNQGLAQGSLTQVVGAVFQRVNEAAQRGKNTSFDSVPVASDIDADVSSDNINDKLTLEKLRDLAGDSADIERVKEASDASAKDEDLAVKDAFLIFRVICKLASKDLDSDNVDMRSHAARQKLLTLHLIHTILKDNIDIFLNKDVVLLSSKSEKHTRLVDAIRPSLSQALSRNATSSLAPVFELSIEIFWLLVANLRSDFRKEISIFFETIYFPIGEIKTSTPHHKRYLLAIIERLCNDSRCLIEFYLNYDCVSKMPDICDMLINYLTKLALARVDVTAAQQIAYKEKKRQGIALYDVSKIGELNSARISSRPPEPDVYASFPLEYALKVTSLNCFVAFLRSLNSWCQKGALGSRSSQSKSHPSSAPFSPTSSRDNSRNTSFVAAQGSRATDDNDDYEQFESQRQRKKLFAEGSRRFTQKPAKAIKFFIENGFLKSDSVEDIASFLRENDSFDKAAIGEYLSGENDGALRHAFFSKSNFAGLTFVDALRSFLQLFRLPGEGQKVDRFMLNFAERYVEGNPDVFENANAAYYLAYSTTMLNTDQHSKNLKSRMTLEDFVRMNEGCEDNLPRELSEEIFNEVHNNEIKLLSEQSAAAIMNDGSADAASVGFFSGRDVNKEAYNHASKEMSSKTEMLVRSLGKRTRSTDEDENYHVASNIIQVKAIFNQVWMSVLAGLTGPFKEYDDDEVVRACLEGLKFAIKIACIFDMEDVKKAFVNALIQFQNLANIDDIKQKNVEAMYLTLDLAISEGNFLQNLWYAVLALISQLERLQLIANGFDQNSIPDVSVAKLVSRTSTESALPRPSGFFGFSRETTASESAAIKHQNQHLSPESAALIGRTDLSVAMDRVFTNTSELSGEAIKDFVIALRQVVSEEIELSGSAKNPRLFSLQKVVDICYYNMGRVRFEWSPLWANLGDIFNKVGCHSNLTIDFFALDSLKQLSLRFLSLEELAHFKFQQEFLKPFHHIIVNNHSIEVKEMVIDCVNNMVLAKADQIRSGWKTIFEVLTAAAKQTSDSIVKKAFEMAFRIKNDYLDEVRAQDSFGDLVACFTEFAKNEKFQKYGLLSVEILTKLLVQIAKLTVESSEPLANGEKQARIENLTKLWFPILFGFYDIIMHGEEMEVRLKTLTRFFDVLHKYGDHFEPEFWDIIYHKLLAPIFGKLSEPWSLSFDNNESISEIDRMSVWVSTTLVQASNSLVSLYTHYFDAFEALQPQLMGLIVNFICQENEILAQTGKACLTEFILQNASRMSEQQWTLVVDTFAQLFEETTAKGLLQVPSGATPVSEKSNENGAEESTTAANNVARVQENSARSKRIMVMKCVLQLTLIETVMELTEKKVFVESIPDSELIRLSLFLFNSHEFARSFNDNYKLRNQLYEGGVIDRLPTLLKQETISAAVFLNIMFTLYCDDKRATDSETKDTILESVVPLCNAIVKRYCAYDESTQQAYITAWRHVIKEIFEGYVEMDEAHFSAHAPELFRVAMKVNNRCMRPDVQKAILAFMARIGDVFIYSRK</sequence>
<comment type="subcellular location">
    <subcellularLocation>
        <location evidence="1">Cytoplasm</location>
    </subcellularLocation>
</comment>
<dbReference type="InterPro" id="IPR023394">
    <property type="entry name" value="Sec7_C_sf"/>
</dbReference>
<feature type="compositionally biased region" description="Polar residues" evidence="3">
    <location>
        <begin position="1629"/>
        <end position="1639"/>
    </location>
</feature>
<keyword evidence="2" id="KW-0963">Cytoplasm</keyword>
<dbReference type="InterPro" id="IPR032691">
    <property type="entry name" value="Mon2/Sec7/BIG1-like_HUS"/>
</dbReference>
<evidence type="ECO:0000313" key="5">
    <source>
        <dbReference type="EMBL" id="WPK26874.1"/>
    </source>
</evidence>
<dbReference type="SUPFAM" id="SSF48425">
    <property type="entry name" value="Sec7 domain"/>
    <property type="match status" value="1"/>
</dbReference>
<dbReference type="Pfam" id="PF09324">
    <property type="entry name" value="Sec7-like_HDS"/>
    <property type="match status" value="1"/>
</dbReference>
<reference evidence="5 6" key="1">
    <citation type="submission" date="2023-10" db="EMBL/GenBank/DDBJ databases">
        <title>Draft Genome Sequence of Candida saopaulonensis from a very Premature Infant with Sepsis.</title>
        <authorList>
            <person name="Ning Y."/>
            <person name="Dai R."/>
            <person name="Xiao M."/>
            <person name="Xu Y."/>
            <person name="Yan Q."/>
            <person name="Zhang L."/>
        </authorList>
    </citation>
    <scope>NUCLEOTIDE SEQUENCE [LARGE SCALE GENOMIC DNA]</scope>
    <source>
        <strain evidence="5 6">19XY460</strain>
    </source>
</reference>
<dbReference type="GO" id="GO:0005085">
    <property type="term" value="F:guanyl-nucleotide exchange factor activity"/>
    <property type="evidence" value="ECO:0007669"/>
    <property type="project" value="InterPro"/>
</dbReference>
<dbReference type="PROSITE" id="PS50190">
    <property type="entry name" value="SEC7"/>
    <property type="match status" value="1"/>
</dbReference>
<feature type="region of interest" description="Disordered" evidence="3">
    <location>
        <begin position="1"/>
        <end position="172"/>
    </location>
</feature>
<dbReference type="Proteomes" id="UP001338582">
    <property type="component" value="Chromosome 5"/>
</dbReference>
<feature type="compositionally biased region" description="Acidic residues" evidence="3">
    <location>
        <begin position="145"/>
        <end position="157"/>
    </location>
</feature>
<feature type="region of interest" description="Disordered" evidence="3">
    <location>
        <begin position="1617"/>
        <end position="1639"/>
    </location>
</feature>
<feature type="compositionally biased region" description="Polar residues" evidence="3">
    <location>
        <begin position="714"/>
        <end position="726"/>
    </location>
</feature>
<dbReference type="RefSeq" id="XP_062879253.1">
    <property type="nucleotide sequence ID" value="XM_063023183.1"/>
</dbReference>
<proteinExistence type="predicted"/>
<dbReference type="Pfam" id="PF20252">
    <property type="entry name" value="BIG2_C"/>
    <property type="match status" value="1"/>
</dbReference>
<feature type="domain" description="SEC7" evidence="4">
    <location>
        <begin position="742"/>
        <end position="926"/>
    </location>
</feature>
<keyword evidence="6" id="KW-1185">Reference proteome</keyword>
<evidence type="ECO:0000313" key="6">
    <source>
        <dbReference type="Proteomes" id="UP001338582"/>
    </source>
</evidence>
<accession>A0AAX4HEM5</accession>
<dbReference type="Pfam" id="PF12783">
    <property type="entry name" value="Sec7-like_HUS"/>
    <property type="match status" value="1"/>
</dbReference>
<evidence type="ECO:0000256" key="1">
    <source>
        <dbReference type="ARBA" id="ARBA00004496"/>
    </source>
</evidence>
<dbReference type="Gene3D" id="1.10.1000.11">
    <property type="entry name" value="Arf Nucleotide-binding Site Opener,domain 2"/>
    <property type="match status" value="1"/>
</dbReference>
<dbReference type="Pfam" id="PF01369">
    <property type="entry name" value="Sec7"/>
    <property type="match status" value="1"/>
</dbReference>
<organism evidence="5 6">
    <name type="scientific">Australozyma saopauloensis</name>
    <dbReference type="NCBI Taxonomy" id="291208"/>
    <lineage>
        <taxon>Eukaryota</taxon>
        <taxon>Fungi</taxon>
        <taxon>Dikarya</taxon>
        <taxon>Ascomycota</taxon>
        <taxon>Saccharomycotina</taxon>
        <taxon>Pichiomycetes</taxon>
        <taxon>Metschnikowiaceae</taxon>
        <taxon>Australozyma</taxon>
    </lineage>
</organism>
<dbReference type="EMBL" id="CP138898">
    <property type="protein sequence ID" value="WPK26874.1"/>
    <property type="molecule type" value="Genomic_DNA"/>
</dbReference>
<protein>
    <recommendedName>
        <fullName evidence="4">SEC7 domain-containing protein</fullName>
    </recommendedName>
</protein>
<dbReference type="InterPro" id="IPR016024">
    <property type="entry name" value="ARM-type_fold"/>
</dbReference>
<name>A0AAX4HEM5_9ASCO</name>
<dbReference type="KEGG" id="asau:88175300"/>
<dbReference type="GO" id="GO:0032012">
    <property type="term" value="P:regulation of ARF protein signal transduction"/>
    <property type="evidence" value="ECO:0007669"/>
    <property type="project" value="InterPro"/>
</dbReference>
<evidence type="ECO:0000259" key="4">
    <source>
        <dbReference type="PROSITE" id="PS50190"/>
    </source>
</evidence>
<dbReference type="CDD" id="cd00171">
    <property type="entry name" value="Sec7"/>
    <property type="match status" value="1"/>
</dbReference>
<gene>
    <name evidence="5" type="ORF">PUMCH_004239</name>
</gene>
<evidence type="ECO:0000256" key="2">
    <source>
        <dbReference type="ARBA" id="ARBA00022490"/>
    </source>
</evidence>